<evidence type="ECO:0000256" key="4">
    <source>
        <dbReference type="ARBA" id="ARBA00022857"/>
    </source>
</evidence>
<dbReference type="PANTHER" id="PTHR43303:SF4">
    <property type="entry name" value="NADPH DEHYDROGENASE C23G7.10C-RELATED"/>
    <property type="match status" value="1"/>
</dbReference>
<evidence type="ECO:0000313" key="7">
    <source>
        <dbReference type="EMBL" id="TCD62071.1"/>
    </source>
</evidence>
<keyword evidence="8" id="KW-1185">Reference proteome</keyword>
<protein>
    <recommendedName>
        <fullName evidence="6">NADH:flavin oxidoreductase/NADH oxidase N-terminal domain-containing protein</fullName>
    </recommendedName>
</protein>
<name>A0A4R0R472_9APHY</name>
<dbReference type="GO" id="GO:0010181">
    <property type="term" value="F:FMN binding"/>
    <property type="evidence" value="ECO:0007669"/>
    <property type="project" value="InterPro"/>
</dbReference>
<keyword evidence="3" id="KW-0288">FMN</keyword>
<dbReference type="OrthoDB" id="72788at2759"/>
<reference evidence="7 8" key="1">
    <citation type="submission" date="2018-11" db="EMBL/GenBank/DDBJ databases">
        <title>Genome assembly of Steccherinum ochraceum LE-BIN_3174, the white-rot fungus of the Steccherinaceae family (The Residual Polyporoid clade, Polyporales, Basidiomycota).</title>
        <authorList>
            <person name="Fedorova T.V."/>
            <person name="Glazunova O.A."/>
            <person name="Landesman E.O."/>
            <person name="Moiseenko K.V."/>
            <person name="Psurtseva N.V."/>
            <person name="Savinova O.S."/>
            <person name="Shakhova N.V."/>
            <person name="Tyazhelova T.V."/>
            <person name="Vasina D.V."/>
        </authorList>
    </citation>
    <scope>NUCLEOTIDE SEQUENCE [LARGE SCALE GENOMIC DNA]</scope>
    <source>
        <strain evidence="7 8">LE-BIN_3174</strain>
    </source>
</reference>
<dbReference type="SUPFAM" id="SSF51395">
    <property type="entry name" value="FMN-linked oxidoreductases"/>
    <property type="match status" value="1"/>
</dbReference>
<comment type="caution">
    <text evidence="7">The sequence shown here is derived from an EMBL/GenBank/DDBJ whole genome shotgun (WGS) entry which is preliminary data.</text>
</comment>
<keyword evidence="2" id="KW-0285">Flavoprotein</keyword>
<dbReference type="STRING" id="92696.A0A4R0R472"/>
<dbReference type="PANTHER" id="PTHR43303">
    <property type="entry name" value="NADPH DEHYDROGENASE C23G7.10C-RELATED"/>
    <property type="match status" value="1"/>
</dbReference>
<dbReference type="CDD" id="cd02932">
    <property type="entry name" value="OYE_YqiM_FMN"/>
    <property type="match status" value="1"/>
</dbReference>
<dbReference type="InterPro" id="IPR044152">
    <property type="entry name" value="YqjM-like"/>
</dbReference>
<evidence type="ECO:0000256" key="2">
    <source>
        <dbReference type="ARBA" id="ARBA00022630"/>
    </source>
</evidence>
<accession>A0A4R0R472</accession>
<organism evidence="7 8">
    <name type="scientific">Steccherinum ochraceum</name>
    <dbReference type="NCBI Taxonomy" id="92696"/>
    <lineage>
        <taxon>Eukaryota</taxon>
        <taxon>Fungi</taxon>
        <taxon>Dikarya</taxon>
        <taxon>Basidiomycota</taxon>
        <taxon>Agaricomycotina</taxon>
        <taxon>Agaricomycetes</taxon>
        <taxon>Polyporales</taxon>
        <taxon>Steccherinaceae</taxon>
        <taxon>Steccherinum</taxon>
    </lineage>
</organism>
<dbReference type="AlphaFoldDB" id="A0A4R0R472"/>
<dbReference type="InterPro" id="IPR013785">
    <property type="entry name" value="Aldolase_TIM"/>
</dbReference>
<evidence type="ECO:0000256" key="3">
    <source>
        <dbReference type="ARBA" id="ARBA00022643"/>
    </source>
</evidence>
<proteinExistence type="predicted"/>
<evidence type="ECO:0000256" key="5">
    <source>
        <dbReference type="ARBA" id="ARBA00023002"/>
    </source>
</evidence>
<dbReference type="Proteomes" id="UP000292702">
    <property type="component" value="Unassembled WGS sequence"/>
</dbReference>
<sequence length="423" mass="46051">MSISIDPHATRVVQASNAPYLVPAQQIPAGTAVPERVSGKPVPELFKPLTIRGVTFPNRIWVSPMAQYSSTNGVGTPWQKAHLFGLLIRGPGLTMTEATAIAPNGRTSPEDAGLWSDEHVAAFKEITDFAHSQNQKIAIQLVHAGRKSSLGAMWLPNAMTVVTKEQGGWPDEVYAPSAIQFSDTANLPKEMTKEDIKEVVDQFREAAKRAVKAGFDVIDLHGAHGYLLNSFKSLTSNTRTDEYGGSWENRIRFTLEVVDAVRSVIPQDMPLFYRVSATEFLEDDPESWKIEDTVKLAGILAEHGVDLIDVSSGGNSSKQVVRAGRLHQVPFAEAVKNAHGDKIHVTAVGGITNGLDAQSIVAENKADAVFIGRHFLKHPGAVWEFADELGVDAIHSYQYDWTVAGRGQSMRRRVAMANAAVPT</sequence>
<dbReference type="GO" id="GO:0050661">
    <property type="term" value="F:NADP binding"/>
    <property type="evidence" value="ECO:0007669"/>
    <property type="project" value="InterPro"/>
</dbReference>
<dbReference type="Pfam" id="PF00724">
    <property type="entry name" value="Oxidored_FMN"/>
    <property type="match status" value="1"/>
</dbReference>
<comment type="cofactor">
    <cofactor evidence="1">
        <name>FMN</name>
        <dbReference type="ChEBI" id="CHEBI:58210"/>
    </cofactor>
</comment>
<dbReference type="EMBL" id="RWJN01000405">
    <property type="protein sequence ID" value="TCD62071.1"/>
    <property type="molecule type" value="Genomic_DNA"/>
</dbReference>
<dbReference type="GO" id="GO:0003959">
    <property type="term" value="F:NADPH dehydrogenase activity"/>
    <property type="evidence" value="ECO:0007669"/>
    <property type="project" value="InterPro"/>
</dbReference>
<evidence type="ECO:0000256" key="1">
    <source>
        <dbReference type="ARBA" id="ARBA00001917"/>
    </source>
</evidence>
<dbReference type="Gene3D" id="3.20.20.70">
    <property type="entry name" value="Aldolase class I"/>
    <property type="match status" value="1"/>
</dbReference>
<keyword evidence="5" id="KW-0560">Oxidoreductase</keyword>
<keyword evidence="4" id="KW-0521">NADP</keyword>
<evidence type="ECO:0000313" key="8">
    <source>
        <dbReference type="Proteomes" id="UP000292702"/>
    </source>
</evidence>
<gene>
    <name evidence="7" type="ORF">EIP91_007511</name>
</gene>
<evidence type="ECO:0000259" key="6">
    <source>
        <dbReference type="Pfam" id="PF00724"/>
    </source>
</evidence>
<dbReference type="InterPro" id="IPR001155">
    <property type="entry name" value="OxRdtase_FMN_N"/>
</dbReference>
<feature type="domain" description="NADH:flavin oxidoreductase/NADH oxidase N-terminal" evidence="6">
    <location>
        <begin position="44"/>
        <end position="380"/>
    </location>
</feature>